<gene>
    <name evidence="2" type="ORF">WJX84_001187</name>
</gene>
<organism evidence="2 3">
    <name type="scientific">Apatococcus fuscideae</name>
    <dbReference type="NCBI Taxonomy" id="2026836"/>
    <lineage>
        <taxon>Eukaryota</taxon>
        <taxon>Viridiplantae</taxon>
        <taxon>Chlorophyta</taxon>
        <taxon>core chlorophytes</taxon>
        <taxon>Trebouxiophyceae</taxon>
        <taxon>Chlorellales</taxon>
        <taxon>Chlorellaceae</taxon>
        <taxon>Apatococcus</taxon>
    </lineage>
</organism>
<name>A0AAW1TH53_9CHLO</name>
<dbReference type="InterPro" id="IPR051058">
    <property type="entry name" value="GDSL_Est/Lipase"/>
</dbReference>
<dbReference type="Proteomes" id="UP001485043">
    <property type="component" value="Unassembled WGS sequence"/>
</dbReference>
<evidence type="ECO:0000256" key="1">
    <source>
        <dbReference type="ARBA" id="ARBA00022801"/>
    </source>
</evidence>
<keyword evidence="1" id="KW-0378">Hydrolase</keyword>
<dbReference type="PANTHER" id="PTHR45648:SF22">
    <property type="entry name" value="GDSL LIPASE_ACYLHYDROLASE FAMILY PROTEIN (AFU_ORTHOLOGUE AFUA_4G14700)"/>
    <property type="match status" value="1"/>
</dbReference>
<dbReference type="InterPro" id="IPR036514">
    <property type="entry name" value="SGNH_hydro_sf"/>
</dbReference>
<dbReference type="EMBL" id="JALJOV010000040">
    <property type="protein sequence ID" value="KAK9868198.1"/>
    <property type="molecule type" value="Genomic_DNA"/>
</dbReference>
<dbReference type="PANTHER" id="PTHR45648">
    <property type="entry name" value="GDSL LIPASE/ACYLHYDROLASE FAMILY PROTEIN (AFU_ORTHOLOGUE AFUA_4G14700)"/>
    <property type="match status" value="1"/>
</dbReference>
<dbReference type="AlphaFoldDB" id="A0AAW1TH53"/>
<accession>A0AAW1TH53</accession>
<protein>
    <submittedName>
        <fullName evidence="2">Uncharacterized protein</fullName>
    </submittedName>
</protein>
<dbReference type="Gene3D" id="3.40.50.1110">
    <property type="entry name" value="SGNH hydrolase"/>
    <property type="match status" value="1"/>
</dbReference>
<keyword evidence="3" id="KW-1185">Reference proteome</keyword>
<dbReference type="GO" id="GO:0016787">
    <property type="term" value="F:hydrolase activity"/>
    <property type="evidence" value="ECO:0007669"/>
    <property type="project" value="UniProtKB-KW"/>
</dbReference>
<comment type="caution">
    <text evidence="2">The sequence shown here is derived from an EMBL/GenBank/DDBJ whole genome shotgun (WGS) entry which is preliminary data.</text>
</comment>
<evidence type="ECO:0000313" key="3">
    <source>
        <dbReference type="Proteomes" id="UP001485043"/>
    </source>
</evidence>
<proteinExistence type="predicted"/>
<evidence type="ECO:0000313" key="2">
    <source>
        <dbReference type="EMBL" id="KAK9868198.1"/>
    </source>
</evidence>
<reference evidence="2 3" key="1">
    <citation type="journal article" date="2024" name="Nat. Commun.">
        <title>Phylogenomics reveals the evolutionary origins of lichenization in chlorophyte algae.</title>
        <authorList>
            <person name="Puginier C."/>
            <person name="Libourel C."/>
            <person name="Otte J."/>
            <person name="Skaloud P."/>
            <person name="Haon M."/>
            <person name="Grisel S."/>
            <person name="Petersen M."/>
            <person name="Berrin J.G."/>
            <person name="Delaux P.M."/>
            <person name="Dal Grande F."/>
            <person name="Keller J."/>
        </authorList>
    </citation>
    <scope>NUCLEOTIDE SEQUENCE [LARGE SCALE GENOMIC DNA]</scope>
    <source>
        <strain evidence="2 3">SAG 2523</strain>
    </source>
</reference>
<sequence length="147" mass="16138">MTMTAVYAAGARKFVVFNLPDFSVLPTFSPPYLNASASAVVKERLNAGTSQFNVQLAALLDAYPGSHPGAIVLPYDTLGFYTTVRSNASAYGFTNINDPCYMASNAQSMYTDFFNFPICSAPDQHFFWDLVRFQKLFSASLRACLSP</sequence>